<dbReference type="OrthoDB" id="9773892at2"/>
<evidence type="ECO:0000313" key="6">
    <source>
        <dbReference type="Proteomes" id="UP000477070"/>
    </source>
</evidence>
<dbReference type="InterPro" id="IPR001160">
    <property type="entry name" value="Peptidase_M20C"/>
</dbReference>
<feature type="region of interest" description="Disordered" evidence="1">
    <location>
        <begin position="530"/>
        <end position="552"/>
    </location>
</feature>
<evidence type="ECO:0000313" key="3">
    <source>
        <dbReference type="EMBL" id="MWV70607.1"/>
    </source>
</evidence>
<sequence>MDSKDFDVKRLSDCILEIFYKLCSIPHGSGDTAAMKEYLIEFAKSCGYHVKLDNANNILASLNDKKLGNMESKNLLDSKDSNFNNEKVIESNMQDSKNIESKTKDIEKFQNIESKSSKKDSKVIESKSLDSKNSNIPKVCFQSHYDMVCVGEIAKGMSPKLIKFTEIIESNFKDSKLTESKTKYTEKLQNIESNTKKSSKDSNIIKQTWLKAQDSSLGADNGIGMAIMLYFMQQKIDAEFLFTNDEEIGMIGAKNLSLPIHSRLLINLDSERLGEITIGCAGGFDFTFSGRFHAQNLPHGCHYYTLKAKNFVGGHSGIDINNKSPNFQNAIIKSLTFLAKITEYSNYEIKIIHIQGGEKRNSIPANCKIIFASENSLDTLINAAHSEFFEISKNESVSGRDIKPLNETFMHKKPCAVGFGTLFDFISSIKIGVLESSEGVVQSSLNLSQICFDDGVLNLAFMGRANTRTLLDSNLEALKHALCNCKLLLDVKTQVGEYYAPWEKDAAFSYEKFYGEVGDFADKNGQNSHIERSEISSKSNSQNTKDSANFNDKNSQNLALKLLYKNMQKYVRDVGLSPKIVELHAGLECGILLSQFAKMNCQNITALSIGPSIHSPHSTKERVWIESCGITTQILLDFLREYK</sequence>
<dbReference type="Proteomes" id="UP000029714">
    <property type="component" value="Unassembled WGS sequence"/>
</dbReference>
<name>A0A347VL32_9HELI</name>
<reference evidence="4 5" key="2">
    <citation type="journal article" date="2016" name="Infect. Immun.">
        <title>Helicobacter saguini, a Novel Helicobacter Isolated from Cotton-Top Tamarins with Ulcerative Colitis, Has Proinflammatory Properties and Induces Typhlocolitis and Dysplasia in Gnotobiotic IL-10-/- Mice.</title>
        <authorList>
            <person name="Shen Z."/>
            <person name="Mannion A."/>
            <person name="Whary M.T."/>
            <person name="Muthupalani S."/>
            <person name="Sheh A."/>
            <person name="Feng Y."/>
            <person name="Gong G."/>
            <person name="Vandamme P."/>
            <person name="Holcombe H.R."/>
            <person name="Paster B.J."/>
            <person name="Fox J.G."/>
        </authorList>
    </citation>
    <scope>NUCLEOTIDE SEQUENCE [LARGE SCALE GENOMIC DNA]</scope>
    <source>
        <strain evidence="4 5">MIT 97-6194</strain>
    </source>
</reference>
<gene>
    <name evidence="3" type="ORF">DCO61_11600</name>
    <name evidence="4" type="ORF">LS64_004300</name>
</gene>
<dbReference type="Gene3D" id="3.40.630.10">
    <property type="entry name" value="Zn peptidases"/>
    <property type="match status" value="3"/>
</dbReference>
<dbReference type="PANTHER" id="PTHR43501:SF1">
    <property type="entry name" value="CYTOSOL NON-SPECIFIC DIPEPTIDASE"/>
    <property type="match status" value="1"/>
</dbReference>
<dbReference type="PRINTS" id="PR00934">
    <property type="entry name" value="XHISDIPTASE"/>
</dbReference>
<evidence type="ECO:0000313" key="5">
    <source>
        <dbReference type="Proteomes" id="UP000029714"/>
    </source>
</evidence>
<evidence type="ECO:0000313" key="4">
    <source>
        <dbReference type="EMBL" id="TLD94746.1"/>
    </source>
</evidence>
<evidence type="ECO:0000259" key="2">
    <source>
        <dbReference type="Pfam" id="PF07687"/>
    </source>
</evidence>
<feature type="compositionally biased region" description="Polar residues" evidence="1">
    <location>
        <begin position="536"/>
        <end position="552"/>
    </location>
</feature>
<keyword evidence="5" id="KW-1185">Reference proteome</keyword>
<reference evidence="4 5" key="1">
    <citation type="journal article" date="2014" name="Genome Announc.">
        <title>Draft genome sequences of eight enterohepatic helicobacter species isolated from both laboratory and wild rodents.</title>
        <authorList>
            <person name="Sheh A."/>
            <person name="Shen Z."/>
            <person name="Fox J.G."/>
        </authorList>
    </citation>
    <scope>NUCLEOTIDE SEQUENCE [LARGE SCALE GENOMIC DNA]</scope>
    <source>
        <strain evidence="4 5">MIT 97-6194</strain>
    </source>
</reference>
<accession>A0A347VL32</accession>
<dbReference type="GO" id="GO:0070573">
    <property type="term" value="F:metallodipeptidase activity"/>
    <property type="evidence" value="ECO:0007669"/>
    <property type="project" value="TreeGrafter"/>
</dbReference>
<dbReference type="GO" id="GO:0006508">
    <property type="term" value="P:proteolysis"/>
    <property type="evidence" value="ECO:0007669"/>
    <property type="project" value="InterPro"/>
</dbReference>
<dbReference type="AlphaFoldDB" id="A0A347VL32"/>
<reference evidence="3 6" key="4">
    <citation type="submission" date="2019-12" db="EMBL/GenBank/DDBJ databases">
        <title>Multi-Generational Helicobacter saguini Isolates.</title>
        <authorList>
            <person name="Mannion A."/>
            <person name="Shen Z."/>
            <person name="Fox J.G."/>
        </authorList>
    </citation>
    <scope>NUCLEOTIDE SEQUENCE [LARGE SCALE GENOMIC DNA]</scope>
    <source>
        <strain evidence="3">16-048</strain>
        <strain evidence="6">16-048 (F4)</strain>
    </source>
</reference>
<dbReference type="Proteomes" id="UP000477070">
    <property type="component" value="Unassembled WGS sequence"/>
</dbReference>
<protein>
    <submittedName>
        <fullName evidence="4">Aminoacyl-histidine dipeptidase</fullName>
    </submittedName>
</protein>
<proteinExistence type="predicted"/>
<organism evidence="4 5">
    <name type="scientific">Helicobacter saguini</name>
    <dbReference type="NCBI Taxonomy" id="1548018"/>
    <lineage>
        <taxon>Bacteria</taxon>
        <taxon>Pseudomonadati</taxon>
        <taxon>Campylobacterota</taxon>
        <taxon>Epsilonproteobacteria</taxon>
        <taxon>Campylobacterales</taxon>
        <taxon>Helicobacteraceae</taxon>
        <taxon>Helicobacter</taxon>
    </lineage>
</organism>
<dbReference type="EMBL" id="QBIU01000002">
    <property type="protein sequence ID" value="MWV70607.1"/>
    <property type="molecule type" value="Genomic_DNA"/>
</dbReference>
<dbReference type="PANTHER" id="PTHR43501">
    <property type="entry name" value="CYTOSOL NON-SPECIFIC DIPEPTIDASE"/>
    <property type="match status" value="1"/>
</dbReference>
<dbReference type="InterPro" id="IPR011650">
    <property type="entry name" value="Peptidase_M20_dimer"/>
</dbReference>
<evidence type="ECO:0000256" key="1">
    <source>
        <dbReference type="SAM" id="MobiDB-lite"/>
    </source>
</evidence>
<dbReference type="Pfam" id="PF07687">
    <property type="entry name" value="M20_dimer"/>
    <property type="match status" value="1"/>
</dbReference>
<dbReference type="EMBL" id="JRMP02000005">
    <property type="protein sequence ID" value="TLD94746.1"/>
    <property type="molecule type" value="Genomic_DNA"/>
</dbReference>
<comment type="caution">
    <text evidence="4">The sequence shown here is derived from an EMBL/GenBank/DDBJ whole genome shotgun (WGS) entry which is preliminary data.</text>
</comment>
<reference evidence="4" key="3">
    <citation type="submission" date="2018-04" db="EMBL/GenBank/DDBJ databases">
        <authorList>
            <person name="Sheh A."/>
            <person name="Shen Z."/>
            <person name="Mannion A.J."/>
            <person name="Fox J.G."/>
        </authorList>
    </citation>
    <scope>NUCLEOTIDE SEQUENCE</scope>
    <source>
        <strain evidence="4">MIT 97-6194</strain>
    </source>
</reference>
<dbReference type="SUPFAM" id="SSF53187">
    <property type="entry name" value="Zn-dependent exopeptidases"/>
    <property type="match status" value="2"/>
</dbReference>
<dbReference type="GO" id="GO:0005829">
    <property type="term" value="C:cytosol"/>
    <property type="evidence" value="ECO:0007669"/>
    <property type="project" value="TreeGrafter"/>
</dbReference>
<feature type="domain" description="Peptidase M20 dimerisation" evidence="2">
    <location>
        <begin position="308"/>
        <end position="373"/>
    </location>
</feature>